<accession>A0ABV6AVB9</accession>
<reference evidence="1 2" key="1">
    <citation type="submission" date="2024-09" db="EMBL/GenBank/DDBJ databases">
        <authorList>
            <person name="Sun Q."/>
            <person name="Mori K."/>
        </authorList>
    </citation>
    <scope>NUCLEOTIDE SEQUENCE [LARGE SCALE GENOMIC DNA]</scope>
    <source>
        <strain evidence="1 2">JCM 13503</strain>
    </source>
</reference>
<sequence>MQPAGQGLDPVAGSPLALIWSVQAALGAGQAQTGSGGAHEFW</sequence>
<comment type="caution">
    <text evidence="1">The sequence shown here is derived from an EMBL/GenBank/DDBJ whole genome shotgun (WGS) entry which is preliminary data.</text>
</comment>
<protein>
    <submittedName>
        <fullName evidence="1">Uncharacterized protein</fullName>
    </submittedName>
</protein>
<evidence type="ECO:0000313" key="2">
    <source>
        <dbReference type="Proteomes" id="UP001589733"/>
    </source>
</evidence>
<proteinExistence type="predicted"/>
<name>A0ABV6AVB9_9DEIO</name>
<dbReference type="RefSeq" id="WP_380006484.1">
    <property type="nucleotide sequence ID" value="NZ_JBHLYR010000015.1"/>
</dbReference>
<evidence type="ECO:0000313" key="1">
    <source>
        <dbReference type="EMBL" id="MFB9991454.1"/>
    </source>
</evidence>
<gene>
    <name evidence="1" type="ORF">ACFFLM_05655</name>
</gene>
<keyword evidence="2" id="KW-1185">Reference proteome</keyword>
<dbReference type="EMBL" id="JBHLYR010000015">
    <property type="protein sequence ID" value="MFB9991454.1"/>
    <property type="molecule type" value="Genomic_DNA"/>
</dbReference>
<organism evidence="1 2">
    <name type="scientific">Deinococcus oregonensis</name>
    <dbReference type="NCBI Taxonomy" id="1805970"/>
    <lineage>
        <taxon>Bacteria</taxon>
        <taxon>Thermotogati</taxon>
        <taxon>Deinococcota</taxon>
        <taxon>Deinococci</taxon>
        <taxon>Deinococcales</taxon>
        <taxon>Deinococcaceae</taxon>
        <taxon>Deinococcus</taxon>
    </lineage>
</organism>
<dbReference type="Proteomes" id="UP001589733">
    <property type="component" value="Unassembled WGS sequence"/>
</dbReference>